<feature type="domain" description="TRAM" evidence="7">
    <location>
        <begin position="5"/>
        <end position="64"/>
    </location>
</feature>
<evidence type="ECO:0000259" key="7">
    <source>
        <dbReference type="PROSITE" id="PS50926"/>
    </source>
</evidence>
<keyword evidence="1 5" id="KW-0489">Methyltransferase</keyword>
<keyword evidence="9" id="KW-1185">Reference proteome</keyword>
<feature type="binding site" evidence="5">
    <location>
        <position position="215"/>
    </location>
    <ligand>
        <name>S-adenosyl-L-methionine</name>
        <dbReference type="ChEBI" id="CHEBI:59789"/>
    </ligand>
</feature>
<dbReference type="Pfam" id="PF01938">
    <property type="entry name" value="TRAM"/>
    <property type="match status" value="1"/>
</dbReference>
<dbReference type="Gene3D" id="2.40.50.1070">
    <property type="match status" value="1"/>
</dbReference>
<dbReference type="Gene3D" id="3.40.50.150">
    <property type="entry name" value="Vaccinia Virus protein VP39"/>
    <property type="match status" value="2"/>
</dbReference>
<dbReference type="InterPro" id="IPR002792">
    <property type="entry name" value="TRAM_dom"/>
</dbReference>
<dbReference type="Gene3D" id="2.40.50.140">
    <property type="entry name" value="Nucleic acid-binding proteins"/>
    <property type="match status" value="1"/>
</dbReference>
<dbReference type="OrthoDB" id="9804590at2"/>
<dbReference type="InterPro" id="IPR030391">
    <property type="entry name" value="MeTrfase_TrmA_CS"/>
</dbReference>
<dbReference type="InterPro" id="IPR030390">
    <property type="entry name" value="MeTrfase_TrmA_AS"/>
</dbReference>
<comment type="similarity">
    <text evidence="5">Belongs to the class I-like SAM-binding methyltransferase superfamily. RNA M5U methyltransferase family.</text>
</comment>
<gene>
    <name evidence="8" type="ORF">E4634_07475</name>
</gene>
<dbReference type="PANTHER" id="PTHR11061:SF30">
    <property type="entry name" value="TRNA (URACIL(54)-C(5))-METHYLTRANSFERASE"/>
    <property type="match status" value="1"/>
</dbReference>
<keyword evidence="4" id="KW-0408">Iron</keyword>
<evidence type="ECO:0000256" key="6">
    <source>
        <dbReference type="PROSITE-ProRule" id="PRU10015"/>
    </source>
</evidence>
<dbReference type="GO" id="GO:0051539">
    <property type="term" value="F:4 iron, 4 sulfur cluster binding"/>
    <property type="evidence" value="ECO:0007669"/>
    <property type="project" value="UniProtKB-KW"/>
</dbReference>
<feature type="binding site" evidence="5">
    <location>
        <position position="267"/>
    </location>
    <ligand>
        <name>S-adenosyl-L-methionine</name>
        <dbReference type="ChEBI" id="CHEBI:59789"/>
    </ligand>
</feature>
<sequence length="383" mass="40978">MDRTTLVRGAVFTASVRDLGGSGHAVVEHPSGQVVFVPGAWPGEVVQVRVTEVKSRFARGVLLAVEQPGAPRRTPPCAYHGNDARHCGGCPWQFVAYPAQCVAKQQRVVAELARLGIGEDIVQPIIPSDSELGYRNRAQLRSDGRRLGFLAEGGRELVDVESCPVLDAATAAHLAELRAALPAKQWRPARRGQWTRIDIDGELGVSVNARLPFRQGNNAQNTRMRAWLAERLTPLAGGGKALELFAGSGNFTRVLAQAGFDSIVAVEAVAAATSALAALGLPGVSVVQQDLYAADAYGPLLRAHGDARLLLLDPPRDGLQAAPALFGARSALRDVLYVSCDLATFCRDVRVMQEAGFVAEVVQPLDLFPQTPHVELLAHFSRA</sequence>
<dbReference type="PANTHER" id="PTHR11061">
    <property type="entry name" value="RNA M5U METHYLTRANSFERASE"/>
    <property type="match status" value="1"/>
</dbReference>
<keyword evidence="4" id="KW-0411">Iron-sulfur</keyword>
<dbReference type="SUPFAM" id="SSF50249">
    <property type="entry name" value="Nucleic acid-binding proteins"/>
    <property type="match status" value="1"/>
</dbReference>
<keyword evidence="2 5" id="KW-0808">Transferase</keyword>
<evidence type="ECO:0000256" key="1">
    <source>
        <dbReference type="ARBA" id="ARBA00022603"/>
    </source>
</evidence>
<evidence type="ECO:0000256" key="3">
    <source>
        <dbReference type="ARBA" id="ARBA00022691"/>
    </source>
</evidence>
<protein>
    <submittedName>
        <fullName evidence="8">Class I SAM-dependent RNA methyltransferase</fullName>
    </submittedName>
</protein>
<feature type="binding site" evidence="5">
    <location>
        <position position="313"/>
    </location>
    <ligand>
        <name>S-adenosyl-L-methionine</name>
        <dbReference type="ChEBI" id="CHEBI:59789"/>
    </ligand>
</feature>
<dbReference type="InterPro" id="IPR029063">
    <property type="entry name" value="SAM-dependent_MTases_sf"/>
</dbReference>
<comment type="caution">
    <text evidence="8">The sequence shown here is derived from an EMBL/GenBank/DDBJ whole genome shotgun (WGS) entry which is preliminary data.</text>
</comment>
<feature type="active site" evidence="6">
    <location>
        <position position="340"/>
    </location>
</feature>
<keyword evidence="4" id="KW-0479">Metal-binding</keyword>
<dbReference type="InterPro" id="IPR012340">
    <property type="entry name" value="NA-bd_OB-fold"/>
</dbReference>
<dbReference type="GO" id="GO:0070475">
    <property type="term" value="P:rRNA base methylation"/>
    <property type="evidence" value="ECO:0007669"/>
    <property type="project" value="TreeGrafter"/>
</dbReference>
<evidence type="ECO:0000313" key="9">
    <source>
        <dbReference type="Proteomes" id="UP000298050"/>
    </source>
</evidence>
<dbReference type="InterPro" id="IPR010280">
    <property type="entry name" value="U5_MeTrfase_fam"/>
</dbReference>
<dbReference type="RefSeq" id="WP_135442387.1">
    <property type="nucleotide sequence ID" value="NZ_SRLE01000006.1"/>
</dbReference>
<dbReference type="PROSITE" id="PS01230">
    <property type="entry name" value="TRMA_1"/>
    <property type="match status" value="1"/>
</dbReference>
<evidence type="ECO:0000256" key="4">
    <source>
        <dbReference type="ARBA" id="ARBA00023014"/>
    </source>
</evidence>
<name>A0A4Z0M2Q8_9GAMM</name>
<dbReference type="PROSITE" id="PS01231">
    <property type="entry name" value="TRMA_2"/>
    <property type="match status" value="1"/>
</dbReference>
<dbReference type="EMBL" id="SRLE01000006">
    <property type="protein sequence ID" value="TGD73973.1"/>
    <property type="molecule type" value="Genomic_DNA"/>
</dbReference>
<dbReference type="SUPFAM" id="SSF53335">
    <property type="entry name" value="S-adenosyl-L-methionine-dependent methyltransferases"/>
    <property type="match status" value="1"/>
</dbReference>
<dbReference type="PROSITE" id="PS50926">
    <property type="entry name" value="TRAM"/>
    <property type="match status" value="1"/>
</dbReference>
<evidence type="ECO:0000256" key="5">
    <source>
        <dbReference type="PROSITE-ProRule" id="PRU01024"/>
    </source>
</evidence>
<dbReference type="GO" id="GO:0070041">
    <property type="term" value="F:rRNA (uridine-C5-)-methyltransferase activity"/>
    <property type="evidence" value="ECO:0007669"/>
    <property type="project" value="TreeGrafter"/>
</dbReference>
<reference evidence="8 9" key="1">
    <citation type="submission" date="2019-04" db="EMBL/GenBank/DDBJ databases">
        <title>Taxonomy of novel Haliea sp. from mangrove soil of West Coast of India.</title>
        <authorList>
            <person name="Verma A."/>
            <person name="Kumar P."/>
            <person name="Krishnamurthi S."/>
        </authorList>
    </citation>
    <scope>NUCLEOTIDE SEQUENCE [LARGE SCALE GENOMIC DNA]</scope>
    <source>
        <strain evidence="8 9">SAOS-164</strain>
    </source>
</reference>
<proteinExistence type="inferred from homology"/>
<evidence type="ECO:0000256" key="2">
    <source>
        <dbReference type="ARBA" id="ARBA00022679"/>
    </source>
</evidence>
<feature type="active site" description="Nucleophile" evidence="5">
    <location>
        <position position="340"/>
    </location>
</feature>
<dbReference type="PROSITE" id="PS51687">
    <property type="entry name" value="SAM_MT_RNA_M5U"/>
    <property type="match status" value="1"/>
</dbReference>
<dbReference type="Proteomes" id="UP000298050">
    <property type="component" value="Unassembled WGS sequence"/>
</dbReference>
<feature type="binding site" evidence="5">
    <location>
        <position position="245"/>
    </location>
    <ligand>
        <name>S-adenosyl-L-methionine</name>
        <dbReference type="ChEBI" id="CHEBI:59789"/>
    </ligand>
</feature>
<dbReference type="AlphaFoldDB" id="A0A4Z0M2Q8"/>
<evidence type="ECO:0000313" key="8">
    <source>
        <dbReference type="EMBL" id="TGD73973.1"/>
    </source>
</evidence>
<accession>A0A4Z0M2Q8</accession>
<organism evidence="8 9">
    <name type="scientific">Mangrovimicrobium sediminis</name>
    <dbReference type="NCBI Taxonomy" id="2562682"/>
    <lineage>
        <taxon>Bacteria</taxon>
        <taxon>Pseudomonadati</taxon>
        <taxon>Pseudomonadota</taxon>
        <taxon>Gammaproteobacteria</taxon>
        <taxon>Cellvibrionales</taxon>
        <taxon>Halieaceae</taxon>
        <taxon>Mangrovimicrobium</taxon>
    </lineage>
</organism>
<keyword evidence="3 5" id="KW-0949">S-adenosyl-L-methionine</keyword>